<dbReference type="EMBL" id="JAACJM010000085">
    <property type="protein sequence ID" value="KAF5348657.1"/>
    <property type="molecule type" value="Genomic_DNA"/>
</dbReference>
<dbReference type="GO" id="GO:0046872">
    <property type="term" value="F:metal ion binding"/>
    <property type="evidence" value="ECO:0007669"/>
    <property type="project" value="UniProtKB-KW"/>
</dbReference>
<evidence type="ECO:0000256" key="9">
    <source>
        <dbReference type="ARBA" id="ARBA00023125"/>
    </source>
</evidence>
<dbReference type="PRINTS" id="PR01550">
    <property type="entry name" value="TOP6AFAMILY"/>
</dbReference>
<dbReference type="InterPro" id="IPR036388">
    <property type="entry name" value="WH-like_DNA-bd_sf"/>
</dbReference>
<evidence type="ECO:0000256" key="4">
    <source>
        <dbReference type="ARBA" id="ARBA00006559"/>
    </source>
</evidence>
<gene>
    <name evidence="16" type="ORF">D9758_006787</name>
</gene>
<evidence type="ECO:0000256" key="5">
    <source>
        <dbReference type="ARBA" id="ARBA00012895"/>
    </source>
</evidence>
<feature type="domain" description="Spo11/DNA topoisomerase VI subunit A N-terminal" evidence="14">
    <location>
        <begin position="104"/>
        <end position="179"/>
    </location>
</feature>
<evidence type="ECO:0000256" key="12">
    <source>
        <dbReference type="PROSITE-ProRule" id="PRU01385"/>
    </source>
</evidence>
<dbReference type="PROSITE" id="PS52041">
    <property type="entry name" value="TOPO_IIB"/>
    <property type="match status" value="1"/>
</dbReference>
<dbReference type="GO" id="GO:0007131">
    <property type="term" value="P:reciprocal meiotic recombination"/>
    <property type="evidence" value="ECO:0007669"/>
    <property type="project" value="TreeGrafter"/>
</dbReference>
<dbReference type="EC" id="5.6.2.2" evidence="5"/>
<dbReference type="PRINTS" id="PR01551">
    <property type="entry name" value="SPO11HOMOLOG"/>
</dbReference>
<keyword evidence="11" id="KW-0539">Nucleus</keyword>
<keyword evidence="8" id="KW-0799">Topoisomerase</keyword>
<reference evidence="16 17" key="1">
    <citation type="journal article" date="2020" name="ISME J.">
        <title>Uncovering the hidden diversity of litter-decomposition mechanisms in mushroom-forming fungi.</title>
        <authorList>
            <person name="Floudas D."/>
            <person name="Bentzer J."/>
            <person name="Ahren D."/>
            <person name="Johansson T."/>
            <person name="Persson P."/>
            <person name="Tunlid A."/>
        </authorList>
    </citation>
    <scope>NUCLEOTIDE SEQUENCE [LARGE SCALE GENOMIC DNA]</scope>
    <source>
        <strain evidence="16 17">CBS 291.85</strain>
    </source>
</reference>
<evidence type="ECO:0000256" key="13">
    <source>
        <dbReference type="SAM" id="MobiDB-lite"/>
    </source>
</evidence>
<dbReference type="Proteomes" id="UP000559256">
    <property type="component" value="Unassembled WGS sequence"/>
</dbReference>
<dbReference type="GO" id="GO:0000706">
    <property type="term" value="P:meiotic DNA double-strand break processing"/>
    <property type="evidence" value="ECO:0007669"/>
    <property type="project" value="TreeGrafter"/>
</dbReference>
<comment type="similarity">
    <text evidence="4 12">Belongs to the TOP6A family.</text>
</comment>
<keyword evidence="9 12" id="KW-0238">DNA-binding</keyword>
<dbReference type="Gene3D" id="3.40.1360.10">
    <property type="match status" value="1"/>
</dbReference>
<evidence type="ECO:0000256" key="6">
    <source>
        <dbReference type="ARBA" id="ARBA00022723"/>
    </source>
</evidence>
<dbReference type="InterPro" id="IPR034136">
    <property type="entry name" value="TOPRIM_Topo6A/Spo11"/>
</dbReference>
<dbReference type="GO" id="GO:0005524">
    <property type="term" value="F:ATP binding"/>
    <property type="evidence" value="ECO:0007669"/>
    <property type="project" value="InterPro"/>
</dbReference>
<comment type="catalytic activity">
    <reaction evidence="1">
        <text>ATP-dependent breakage, passage and rejoining of double-stranded DNA.</text>
        <dbReference type="EC" id="5.6.2.2"/>
    </reaction>
</comment>
<organism evidence="16 17">
    <name type="scientific">Tetrapyrgos nigripes</name>
    <dbReference type="NCBI Taxonomy" id="182062"/>
    <lineage>
        <taxon>Eukaryota</taxon>
        <taxon>Fungi</taxon>
        <taxon>Dikarya</taxon>
        <taxon>Basidiomycota</taxon>
        <taxon>Agaricomycotina</taxon>
        <taxon>Agaricomycetes</taxon>
        <taxon>Agaricomycetidae</taxon>
        <taxon>Agaricales</taxon>
        <taxon>Marasmiineae</taxon>
        <taxon>Marasmiaceae</taxon>
        <taxon>Tetrapyrgos</taxon>
    </lineage>
</organism>
<proteinExistence type="inferred from homology"/>
<comment type="cofactor">
    <cofactor evidence="2">
        <name>Mg(2+)</name>
        <dbReference type="ChEBI" id="CHEBI:18420"/>
    </cofactor>
</comment>
<evidence type="ECO:0000256" key="11">
    <source>
        <dbReference type="ARBA" id="ARBA00023242"/>
    </source>
</evidence>
<evidence type="ECO:0000256" key="3">
    <source>
        <dbReference type="ARBA" id="ARBA00004123"/>
    </source>
</evidence>
<accession>A0A8H5FTZ8</accession>
<sequence length="461" mass="51848">MDSLIDPSDTESVDLGNDLDVVEQLEDVALDFLTQLCRSGMKAQRDASDADSSASEDTKPSNSKAKLNIRIPLADRTKPNDSATHGLKYLTYPRKLASGSARPIAQLFKVINLMHEAIHNDVPATKRRVLIYLSELQSHYHRRDIYYKDVQLFKTQKVVDTLVDDIAATLQVDRSNLNVRATSKGTFCGSGLTIHLLTGEMIRGNDAEATLIPVGEDIESFDFDNEVKWVLIVEKDAVFQTLCHLKLTNHPRLSSRGLMITGKGYPDIATRHLVKTFVPILALVDSDPYGIDILSVYRFGSRALHHERERLAAERVEWLGVWPSELTRYGIEKDDLIPITEHDRKKMDKSRDYQAFSLLQRPRSQMPTKWRKELIHMLHNRRKAEIEILCSRNLPSSQSNAEDDVDVDVDVPDDSPATSNSFKLPANTPMACGSSSTHSRSPLLQYLIDKLLHTAMVPPIG</sequence>
<dbReference type="Gene3D" id="1.10.10.10">
    <property type="entry name" value="Winged helix-like DNA-binding domain superfamily/Winged helix DNA-binding domain"/>
    <property type="match status" value="1"/>
</dbReference>
<comment type="caution">
    <text evidence="16">The sequence shown here is derived from an EMBL/GenBank/DDBJ whole genome shotgun (WGS) entry which is preliminary data.</text>
</comment>
<dbReference type="GO" id="GO:0000228">
    <property type="term" value="C:nuclear chromosome"/>
    <property type="evidence" value="ECO:0007669"/>
    <property type="project" value="TreeGrafter"/>
</dbReference>
<dbReference type="CDD" id="cd00223">
    <property type="entry name" value="TOPRIM_TopoIIB_SPO"/>
    <property type="match status" value="1"/>
</dbReference>
<feature type="region of interest" description="Disordered" evidence="13">
    <location>
        <begin position="44"/>
        <end position="84"/>
    </location>
</feature>
<dbReference type="InterPro" id="IPR013049">
    <property type="entry name" value="Spo11/TopoVI_A_N"/>
</dbReference>
<dbReference type="Pfam" id="PF21180">
    <property type="entry name" value="TOP6A-Spo11_Toprim"/>
    <property type="match status" value="1"/>
</dbReference>
<evidence type="ECO:0000256" key="8">
    <source>
        <dbReference type="ARBA" id="ARBA00023029"/>
    </source>
</evidence>
<dbReference type="GO" id="GO:0003677">
    <property type="term" value="F:DNA binding"/>
    <property type="evidence" value="ECO:0007669"/>
    <property type="project" value="UniProtKB-UniRule"/>
</dbReference>
<dbReference type="InterPro" id="IPR013048">
    <property type="entry name" value="Meiotic_Spo11"/>
</dbReference>
<dbReference type="OrthoDB" id="5377392at2759"/>
<evidence type="ECO:0000259" key="15">
    <source>
        <dbReference type="Pfam" id="PF21180"/>
    </source>
</evidence>
<dbReference type="GO" id="GO:0042138">
    <property type="term" value="P:meiotic DNA double-strand break formation"/>
    <property type="evidence" value="ECO:0007669"/>
    <property type="project" value="InterPro"/>
</dbReference>
<evidence type="ECO:0000256" key="1">
    <source>
        <dbReference type="ARBA" id="ARBA00000185"/>
    </source>
</evidence>
<dbReference type="InterPro" id="IPR036078">
    <property type="entry name" value="Spo11/TopoVI_A_sf"/>
</dbReference>
<feature type="domain" description="Topoisomerase 6 subunit A/Spo11 TOPRIM" evidence="15">
    <location>
        <begin position="229"/>
        <end position="393"/>
    </location>
</feature>
<evidence type="ECO:0000259" key="14">
    <source>
        <dbReference type="Pfam" id="PF04406"/>
    </source>
</evidence>
<evidence type="ECO:0000313" key="17">
    <source>
        <dbReference type="Proteomes" id="UP000559256"/>
    </source>
</evidence>
<keyword evidence="17" id="KW-1185">Reference proteome</keyword>
<dbReference type="AlphaFoldDB" id="A0A8H5FTZ8"/>
<evidence type="ECO:0000256" key="10">
    <source>
        <dbReference type="ARBA" id="ARBA00023235"/>
    </source>
</evidence>
<dbReference type="PANTHER" id="PTHR10848:SF0">
    <property type="entry name" value="MEIOTIC RECOMBINATION PROTEIN SPO11"/>
    <property type="match status" value="1"/>
</dbReference>
<evidence type="ECO:0000256" key="7">
    <source>
        <dbReference type="ARBA" id="ARBA00022842"/>
    </source>
</evidence>
<dbReference type="SUPFAM" id="SSF56726">
    <property type="entry name" value="DNA topoisomerase IV, alpha subunit"/>
    <property type="match status" value="1"/>
</dbReference>
<dbReference type="PANTHER" id="PTHR10848">
    <property type="entry name" value="MEIOTIC RECOMBINATION PROTEIN SPO11"/>
    <property type="match status" value="1"/>
</dbReference>
<evidence type="ECO:0000256" key="2">
    <source>
        <dbReference type="ARBA" id="ARBA00001946"/>
    </source>
</evidence>
<comment type="caution">
    <text evidence="12">Lacks conserved residue(s) required for the propagation of feature annotation.</text>
</comment>
<keyword evidence="6" id="KW-0479">Metal-binding</keyword>
<dbReference type="Pfam" id="PF04406">
    <property type="entry name" value="TP6A_N"/>
    <property type="match status" value="1"/>
</dbReference>
<comment type="subcellular location">
    <subcellularLocation>
        <location evidence="3">Nucleus</location>
    </subcellularLocation>
</comment>
<keyword evidence="7" id="KW-0460">Magnesium</keyword>
<protein>
    <recommendedName>
        <fullName evidence="5">DNA topoisomerase (ATP-hydrolyzing)</fullName>
        <ecNumber evidence="5">5.6.2.2</ecNumber>
    </recommendedName>
</protein>
<keyword evidence="10" id="KW-0413">Isomerase</keyword>
<name>A0A8H5FTZ8_9AGAR</name>
<dbReference type="GO" id="GO:0003918">
    <property type="term" value="F:DNA topoisomerase type II (double strand cut, ATP-hydrolyzing) activity"/>
    <property type="evidence" value="ECO:0007669"/>
    <property type="project" value="UniProtKB-EC"/>
</dbReference>
<dbReference type="InterPro" id="IPR002815">
    <property type="entry name" value="Spo11/TopoVI_A"/>
</dbReference>
<evidence type="ECO:0000313" key="16">
    <source>
        <dbReference type="EMBL" id="KAF5348657.1"/>
    </source>
</evidence>